<proteinExistence type="predicted"/>
<keyword evidence="2 6" id="KW-0285">Flavoprotein</keyword>
<feature type="domain" description="ERV/ALR sulfhydryl oxidase" evidence="8">
    <location>
        <begin position="420"/>
        <end position="524"/>
    </location>
</feature>
<keyword evidence="5" id="KW-1015">Disulfide bond</keyword>
<organism evidence="9 10">
    <name type="scientific">Metarhizium robertsii</name>
    <dbReference type="NCBI Taxonomy" id="568076"/>
    <lineage>
        <taxon>Eukaryota</taxon>
        <taxon>Fungi</taxon>
        <taxon>Dikarya</taxon>
        <taxon>Ascomycota</taxon>
        <taxon>Pezizomycotina</taxon>
        <taxon>Sordariomycetes</taxon>
        <taxon>Hypocreomycetidae</taxon>
        <taxon>Hypocreales</taxon>
        <taxon>Clavicipitaceae</taxon>
        <taxon>Metarhizium</taxon>
    </lineage>
</organism>
<protein>
    <recommendedName>
        <fullName evidence="6">Sulfhydryl oxidase</fullName>
        <ecNumber evidence="6">1.8.3.2</ecNumber>
    </recommendedName>
</protein>
<dbReference type="EC" id="1.8.3.2" evidence="6"/>
<feature type="signal peptide" evidence="7">
    <location>
        <begin position="1"/>
        <end position="31"/>
    </location>
</feature>
<dbReference type="OrthoDB" id="441329at2759"/>
<evidence type="ECO:0000256" key="2">
    <source>
        <dbReference type="ARBA" id="ARBA00022630"/>
    </source>
</evidence>
<accession>A0A0A1UMG7</accession>
<dbReference type="Proteomes" id="UP000030151">
    <property type="component" value="Unassembled WGS sequence"/>
</dbReference>
<dbReference type="HOGENOM" id="CLU_495294_0_0_1"/>
<comment type="cofactor">
    <cofactor evidence="1 6">
        <name>FAD</name>
        <dbReference type="ChEBI" id="CHEBI:57692"/>
    </cofactor>
</comment>
<evidence type="ECO:0000256" key="5">
    <source>
        <dbReference type="ARBA" id="ARBA00023157"/>
    </source>
</evidence>
<gene>
    <name evidence="9" type="ORF">X797_011656</name>
</gene>
<dbReference type="AlphaFoldDB" id="A0A0A1UMG7"/>
<evidence type="ECO:0000256" key="1">
    <source>
        <dbReference type="ARBA" id="ARBA00001974"/>
    </source>
</evidence>
<dbReference type="EMBL" id="JELW01000090">
    <property type="protein sequence ID" value="EXU95253.1"/>
    <property type="molecule type" value="Genomic_DNA"/>
</dbReference>
<evidence type="ECO:0000256" key="6">
    <source>
        <dbReference type="RuleBase" id="RU371123"/>
    </source>
</evidence>
<dbReference type="SUPFAM" id="SSF69000">
    <property type="entry name" value="FAD-dependent thiol oxidase"/>
    <property type="match status" value="1"/>
</dbReference>
<evidence type="ECO:0000259" key="8">
    <source>
        <dbReference type="PROSITE" id="PS51324"/>
    </source>
</evidence>
<evidence type="ECO:0000313" key="10">
    <source>
        <dbReference type="Proteomes" id="UP000030151"/>
    </source>
</evidence>
<keyword evidence="4 6" id="KW-0560">Oxidoreductase</keyword>
<dbReference type="InterPro" id="IPR036774">
    <property type="entry name" value="ERV/ALR_sulphydryl_oxid_sf"/>
</dbReference>
<sequence>MLNKPPMQGGGGKRHVVLALLVSALLSNVSSTPSHYRIASWPRAVQSRWAMMRDERVSRGHLTAPTTDARTHGHDGLSCGIPDESQRMWFTQGGCSIASQDLTYVDTSGEVPVVRTAAEGHLVKLTCEDVFCPIPPRLDCYEQPGICSANEWCMIDIHERWGPWAMNRDGSTPQWEYCYKAADFVGNSSDQALIDSYYSECIASTIGDYGIKLGPKIEAWKPIRGKCVKFRQAEQSCIGNPLEFGAYEREFGLNYKREQDGAPFPRPLVCGPGLTCTGPDFDVRPSTCVHQRPQDICFAGPWWDSTQCPRTEPEAPKGGLTREQTVETLRRAVLLYPGEIATAADCAYWNRSSDLGISVLATQHRFYNIAAALWPTDLFGEIPSFDELMALIPDPNLFGSPADCVAQADVPGSEINEALAEGGTLSNQPNQVWSLVHFLMHNQPIVLSSKKIAASRAMAAHLSESFWCDDCRGFFSVGIIERYGLPPESSNPDDQAHWWWWGHNVASEHVASTRGGHPWIHELGDEGVAYFQNPYFMTWEDAVAEWTYSI</sequence>
<comment type="catalytic activity">
    <reaction evidence="6">
        <text>2 R'C(R)SH + O2 = R'C(R)S-S(R)CR' + H2O2</text>
        <dbReference type="Rhea" id="RHEA:17357"/>
        <dbReference type="ChEBI" id="CHEBI:15379"/>
        <dbReference type="ChEBI" id="CHEBI:16240"/>
        <dbReference type="ChEBI" id="CHEBI:16520"/>
        <dbReference type="ChEBI" id="CHEBI:17412"/>
        <dbReference type="EC" id="1.8.3.2"/>
    </reaction>
</comment>
<name>A0A0A1UMG7_9HYPO</name>
<comment type="caution">
    <text evidence="9">The sequence shown here is derived from an EMBL/GenBank/DDBJ whole genome shotgun (WGS) entry which is preliminary data.</text>
</comment>
<dbReference type="eggNOG" id="ENOG502SICI">
    <property type="taxonomic scope" value="Eukaryota"/>
</dbReference>
<evidence type="ECO:0000313" key="9">
    <source>
        <dbReference type="EMBL" id="EXU95253.1"/>
    </source>
</evidence>
<keyword evidence="3 6" id="KW-0274">FAD</keyword>
<evidence type="ECO:0000256" key="4">
    <source>
        <dbReference type="ARBA" id="ARBA00023002"/>
    </source>
</evidence>
<evidence type="ECO:0000256" key="7">
    <source>
        <dbReference type="SAM" id="SignalP"/>
    </source>
</evidence>
<dbReference type="PROSITE" id="PS51324">
    <property type="entry name" value="ERV_ALR"/>
    <property type="match status" value="1"/>
</dbReference>
<evidence type="ECO:0000256" key="3">
    <source>
        <dbReference type="ARBA" id="ARBA00022827"/>
    </source>
</evidence>
<dbReference type="GO" id="GO:0016972">
    <property type="term" value="F:thiol oxidase activity"/>
    <property type="evidence" value="ECO:0007669"/>
    <property type="project" value="UniProtKB-EC"/>
</dbReference>
<dbReference type="InterPro" id="IPR017905">
    <property type="entry name" value="ERV/ALR_sulphydryl_oxidase"/>
</dbReference>
<keyword evidence="7" id="KW-0732">Signal</keyword>
<dbReference type="Gene3D" id="1.20.120.310">
    <property type="entry name" value="ERV/ALR sulfhydryl oxidase domain"/>
    <property type="match status" value="1"/>
</dbReference>
<reference evidence="9 10" key="1">
    <citation type="submission" date="2014-02" db="EMBL/GenBank/DDBJ databases">
        <title>The genome sequence of the entomopathogenic fungus Metarhizium robertsii ARSEF 2575.</title>
        <authorList>
            <person name="Giuliano Garisto Donzelli B."/>
            <person name="Roe B.A."/>
            <person name="Macmil S.L."/>
            <person name="Krasnoff S.B."/>
            <person name="Gibson D.M."/>
        </authorList>
    </citation>
    <scope>NUCLEOTIDE SEQUENCE [LARGE SCALE GENOMIC DNA]</scope>
    <source>
        <strain evidence="9 10">ARSEF 2575</strain>
    </source>
</reference>
<feature type="chain" id="PRO_5001980985" description="Sulfhydryl oxidase" evidence="7">
    <location>
        <begin position="32"/>
        <end position="550"/>
    </location>
</feature>